<dbReference type="PROSITE" id="PS51294">
    <property type="entry name" value="HTH_MYB"/>
    <property type="match status" value="2"/>
</dbReference>
<dbReference type="InterPro" id="IPR015495">
    <property type="entry name" value="Myb_TF_plants"/>
</dbReference>
<dbReference type="Gene3D" id="1.10.10.60">
    <property type="entry name" value="Homeodomain-like"/>
    <property type="match status" value="2"/>
</dbReference>
<dbReference type="GeneID" id="109237318"/>
<feature type="domain" description="Myb-like" evidence="5">
    <location>
        <begin position="10"/>
        <end position="62"/>
    </location>
</feature>
<dbReference type="OrthoDB" id="2143914at2759"/>
<dbReference type="SMART" id="SM00717">
    <property type="entry name" value="SANT"/>
    <property type="match status" value="2"/>
</dbReference>
<feature type="domain" description="HTH myb-type" evidence="6">
    <location>
        <begin position="10"/>
        <end position="62"/>
    </location>
</feature>
<dbReference type="KEGG" id="nau:109237318"/>
<evidence type="ECO:0000256" key="1">
    <source>
        <dbReference type="ARBA" id="ARBA00004123"/>
    </source>
</evidence>
<dbReference type="STRING" id="49451.A0A314LEP5"/>
<feature type="domain" description="HTH myb-type" evidence="6">
    <location>
        <begin position="63"/>
        <end position="117"/>
    </location>
</feature>
<dbReference type="PROSITE" id="PS50090">
    <property type="entry name" value="MYB_LIKE"/>
    <property type="match status" value="2"/>
</dbReference>
<dbReference type="SMR" id="A0A314LEP5"/>
<evidence type="ECO:0000256" key="2">
    <source>
        <dbReference type="ARBA" id="ARBA00022737"/>
    </source>
</evidence>
<evidence type="ECO:0000313" key="8">
    <source>
        <dbReference type="Proteomes" id="UP000187609"/>
    </source>
</evidence>
<dbReference type="Pfam" id="PF00249">
    <property type="entry name" value="Myb_DNA-binding"/>
    <property type="match status" value="2"/>
</dbReference>
<accession>A0A314LEP5</accession>
<keyword evidence="3" id="KW-0238">DNA-binding</keyword>
<dbReference type="InterPro" id="IPR009057">
    <property type="entry name" value="Homeodomain-like_sf"/>
</dbReference>
<dbReference type="FunFam" id="1.10.10.60:FF:000001">
    <property type="entry name" value="MYB-related transcription factor"/>
    <property type="match status" value="1"/>
</dbReference>
<evidence type="ECO:0000256" key="3">
    <source>
        <dbReference type="ARBA" id="ARBA00023125"/>
    </source>
</evidence>
<evidence type="ECO:0000256" key="4">
    <source>
        <dbReference type="ARBA" id="ARBA00023242"/>
    </source>
</evidence>
<dbReference type="PANTHER" id="PTHR47994">
    <property type="entry name" value="F14D16.11-RELATED"/>
    <property type="match status" value="1"/>
</dbReference>
<dbReference type="Proteomes" id="UP000187609">
    <property type="component" value="Unassembled WGS sequence"/>
</dbReference>
<dbReference type="FunFam" id="1.10.10.60:FF:000349">
    <property type="entry name" value="Transcription factor MYB39"/>
    <property type="match status" value="1"/>
</dbReference>
<keyword evidence="8" id="KW-1185">Reference proteome</keyword>
<comment type="caution">
    <text evidence="7">The sequence shown here is derived from an EMBL/GenBank/DDBJ whole genome shotgun (WGS) entry which is preliminary data.</text>
</comment>
<dbReference type="PANTHER" id="PTHR47994:SF5">
    <property type="entry name" value="F14D16.11-RELATED"/>
    <property type="match status" value="1"/>
</dbReference>
<dbReference type="GO" id="GO:0005634">
    <property type="term" value="C:nucleus"/>
    <property type="evidence" value="ECO:0007669"/>
    <property type="project" value="UniProtKB-SubCell"/>
</dbReference>
<dbReference type="InterPro" id="IPR001005">
    <property type="entry name" value="SANT/Myb"/>
</dbReference>
<comment type="subcellular location">
    <subcellularLocation>
        <location evidence="1">Nucleus</location>
    </subcellularLocation>
</comment>
<organism evidence="7 8">
    <name type="scientific">Nicotiana attenuata</name>
    <name type="common">Coyote tobacco</name>
    <dbReference type="NCBI Taxonomy" id="49451"/>
    <lineage>
        <taxon>Eukaryota</taxon>
        <taxon>Viridiplantae</taxon>
        <taxon>Streptophyta</taxon>
        <taxon>Embryophyta</taxon>
        <taxon>Tracheophyta</taxon>
        <taxon>Spermatophyta</taxon>
        <taxon>Magnoliopsida</taxon>
        <taxon>eudicotyledons</taxon>
        <taxon>Gunneridae</taxon>
        <taxon>Pentapetalae</taxon>
        <taxon>asterids</taxon>
        <taxon>lamiids</taxon>
        <taxon>Solanales</taxon>
        <taxon>Solanaceae</taxon>
        <taxon>Nicotianoideae</taxon>
        <taxon>Nicotianeae</taxon>
        <taxon>Nicotiana</taxon>
    </lineage>
</organism>
<dbReference type="EMBL" id="MJEQ01000058">
    <property type="protein sequence ID" value="OIT40032.1"/>
    <property type="molecule type" value="Genomic_DNA"/>
</dbReference>
<dbReference type="SUPFAM" id="SSF46689">
    <property type="entry name" value="Homeodomain-like"/>
    <property type="match status" value="1"/>
</dbReference>
<dbReference type="AlphaFoldDB" id="A0A314LEP5"/>
<keyword evidence="4" id="KW-0539">Nucleus</keyword>
<evidence type="ECO:0000313" key="7">
    <source>
        <dbReference type="EMBL" id="OIT40032.1"/>
    </source>
</evidence>
<dbReference type="GO" id="GO:0000976">
    <property type="term" value="F:transcription cis-regulatory region binding"/>
    <property type="evidence" value="ECO:0007669"/>
    <property type="project" value="UniProtKB-ARBA"/>
</dbReference>
<evidence type="ECO:0000259" key="5">
    <source>
        <dbReference type="PROSITE" id="PS50090"/>
    </source>
</evidence>
<evidence type="ECO:0000259" key="6">
    <source>
        <dbReference type="PROSITE" id="PS51294"/>
    </source>
</evidence>
<dbReference type="GO" id="GO:0010597">
    <property type="term" value="P:green leaf volatile biosynthetic process"/>
    <property type="evidence" value="ECO:0007669"/>
    <property type="project" value="UniProtKB-ARBA"/>
</dbReference>
<reference evidence="7" key="1">
    <citation type="submission" date="2016-11" db="EMBL/GenBank/DDBJ databases">
        <title>The genome of Nicotiana attenuata.</title>
        <authorList>
            <person name="Xu S."/>
            <person name="Brockmoeller T."/>
            <person name="Gaquerel E."/>
            <person name="Navarro A."/>
            <person name="Kuhl H."/>
            <person name="Gase K."/>
            <person name="Ling Z."/>
            <person name="Zhou W."/>
            <person name="Kreitzer C."/>
            <person name="Stanke M."/>
            <person name="Tang H."/>
            <person name="Lyons E."/>
            <person name="Pandey P."/>
            <person name="Pandey S.P."/>
            <person name="Timmermann B."/>
            <person name="Baldwin I.T."/>
        </authorList>
    </citation>
    <scope>NUCLEOTIDE SEQUENCE [LARGE SCALE GENOMIC DNA]</scope>
    <source>
        <strain evidence="7">UT</strain>
    </source>
</reference>
<feature type="domain" description="Myb-like" evidence="5">
    <location>
        <begin position="63"/>
        <end position="113"/>
    </location>
</feature>
<gene>
    <name evidence="7" type="primary">MYB39_6</name>
    <name evidence="7" type="ORF">A4A49_19334</name>
</gene>
<proteinExistence type="predicted"/>
<dbReference type="Gramene" id="OIT40032">
    <property type="protein sequence ID" value="OIT40032"/>
    <property type="gene ID" value="A4A49_19334"/>
</dbReference>
<keyword evidence="2" id="KW-0677">Repeat</keyword>
<protein>
    <submittedName>
        <fullName evidence="7">Transcription factor myb39</fullName>
    </submittedName>
</protein>
<dbReference type="CDD" id="cd00167">
    <property type="entry name" value="SANT"/>
    <property type="match status" value="2"/>
</dbReference>
<name>A0A314LEP5_NICAT</name>
<dbReference type="InterPro" id="IPR017930">
    <property type="entry name" value="Myb_dom"/>
</dbReference>
<sequence length="361" mass="40417">MGRSAEFDDMSGLKKGPWTPEEDQKLVDYIHKNGHGNWRALPKLAGLNRCGKSCRLRWTNYLRPDIKRGKFSEDEEKLIVKLHSLLGNKWSAIATRLPGRTDNEIKNYWNTHLRKKLLQIGIDPVTHRPRTDHINLFNALIGNLPPQLLAAITSNYININNIDMNILTNFLFSDTAQLVHQIQLLNNSSLLVNSLIRNATTTTSPLNIEALNQILGSQNQIQEYNSTLMNNQEFLSSSSSDSLIDFGLNSSNVHAEFTHANNFSGKLDYQEINDTKLGGDQLILSGTCSTSSSVTGSENQTKNICKIPNENTSDIYPKQELIMQPSSASTSTFEAWEQIMGDEEASDSYWTDIIDQASSSP</sequence>